<dbReference type="OrthoDB" id="104162at2"/>
<dbReference type="EMBL" id="SDMK01000001">
    <property type="protein sequence ID" value="RXS96796.1"/>
    <property type="molecule type" value="Genomic_DNA"/>
</dbReference>
<evidence type="ECO:0000313" key="5">
    <source>
        <dbReference type="Proteomes" id="UP000290253"/>
    </source>
</evidence>
<keyword evidence="1" id="KW-0732">Signal</keyword>
<dbReference type="Gene3D" id="3.10.620.30">
    <property type="match status" value="1"/>
</dbReference>
<dbReference type="Gene3D" id="2.60.40.3140">
    <property type="match status" value="1"/>
</dbReference>
<protein>
    <submittedName>
        <fullName evidence="4">DUF3857 domain-containing protein</fullName>
    </submittedName>
</protein>
<feature type="signal peptide" evidence="1">
    <location>
        <begin position="1"/>
        <end position="22"/>
    </location>
</feature>
<comment type="caution">
    <text evidence="4">The sequence shown here is derived from an EMBL/GenBank/DDBJ whole genome shotgun (WGS) entry which is preliminary data.</text>
</comment>
<dbReference type="Pfam" id="PF01841">
    <property type="entry name" value="Transglut_core"/>
    <property type="match status" value="1"/>
</dbReference>
<evidence type="ECO:0000259" key="2">
    <source>
        <dbReference type="Pfam" id="PF01841"/>
    </source>
</evidence>
<name>A0A4Q1SGZ5_9BACT</name>
<feature type="domain" description="Transglutaminase-like" evidence="2">
    <location>
        <begin position="287"/>
        <end position="371"/>
    </location>
</feature>
<reference evidence="4 5" key="1">
    <citation type="journal article" date="2016" name="Int. J. Syst. Evol. Microbiol.">
        <title>Acidipila dinghuensis sp. nov., an acidobacterium isolated from forest soil.</title>
        <authorList>
            <person name="Jiang Y.W."/>
            <person name="Wang J."/>
            <person name="Chen M.H."/>
            <person name="Lv Y.Y."/>
            <person name="Qiu L.H."/>
        </authorList>
    </citation>
    <scope>NUCLEOTIDE SEQUENCE [LARGE SCALE GENOMIC DNA]</scope>
    <source>
        <strain evidence="4 5">DHOF10</strain>
    </source>
</reference>
<proteinExistence type="predicted"/>
<accession>A0A4Q1SGZ5</accession>
<sequence>MPSIVRSFAALCLLSLPFVAHASDWQQPTPEELKMTSLAADPNAPAVYLFREETVQDDMHIHTMYARIKILNEKGKDMFSDIEIPYERRQYQITNIEGRTIHPDGTVIPFTGKPMDKLVVKTAEYKFMRKVFSLPDVQVGSILEYRWTVRYDDNSFSSPEWYIQQPVYVLKAHYHFRPTATTNTILHTDQFGHQEPTNGLLYIRVLPAGTDMQKQIDGYDLVMANIPAIPDEEYMPPMHSFSYRVIFYYSPWRTPEEFWKQEGKYWSKDVERFASPTAKLKEAVGQIVSPGDSEEVKAEKLYAAVMKLENTSFTRDRLSEEDKAAGLRVKNADDLWEQKRGTAIQLTRLYVAMCRAAGLKAYVMAVTDRNESIMMVNYLDWSQMEDEIAIVNIAGKDVFLDPGERYAEFGKLKWIHAWAGGIRQTDNGTAMANTPSLTYKDTETDRYAQLQLDATGNVSGMVRVTMTGVEALRWRQALLRRDEDDVKKELADEFDSELPPGVHVKVDHFVSEDDPTKMLLVQFNVSGAMGTSTGKHVLLPATFFSAGQKALLAASKRENPIDLRYPSTVHDEVHVTLPDGMKLESLPQAATIPFMPNADYTVKFALKGNTFAYGRLIRVGTILYKAEEYPQLREFFQKTAAVDQTQMVLTPGAAVTGTGTAPAAGAPAKTDGKSL</sequence>
<keyword evidence="5" id="KW-1185">Reference proteome</keyword>
<dbReference type="RefSeq" id="WP_129206579.1">
    <property type="nucleotide sequence ID" value="NZ_BMGU01000001.1"/>
</dbReference>
<dbReference type="Proteomes" id="UP000290253">
    <property type="component" value="Unassembled WGS sequence"/>
</dbReference>
<dbReference type="Pfam" id="PF12969">
    <property type="entry name" value="DUF3857"/>
    <property type="match status" value="1"/>
</dbReference>
<evidence type="ECO:0000256" key="1">
    <source>
        <dbReference type="SAM" id="SignalP"/>
    </source>
</evidence>
<dbReference type="InterPro" id="IPR038765">
    <property type="entry name" value="Papain-like_cys_pep_sf"/>
</dbReference>
<dbReference type="Gene3D" id="2.60.120.1130">
    <property type="match status" value="1"/>
</dbReference>
<feature type="chain" id="PRO_5020675262" evidence="1">
    <location>
        <begin position="23"/>
        <end position="675"/>
    </location>
</feature>
<dbReference type="AlphaFoldDB" id="A0A4Q1SGZ5"/>
<organism evidence="4 5">
    <name type="scientific">Silvibacterium dinghuense</name>
    <dbReference type="NCBI Taxonomy" id="1560006"/>
    <lineage>
        <taxon>Bacteria</taxon>
        <taxon>Pseudomonadati</taxon>
        <taxon>Acidobacteriota</taxon>
        <taxon>Terriglobia</taxon>
        <taxon>Terriglobales</taxon>
        <taxon>Acidobacteriaceae</taxon>
        <taxon>Silvibacterium</taxon>
    </lineage>
</organism>
<dbReference type="SUPFAM" id="SSF54001">
    <property type="entry name" value="Cysteine proteinases"/>
    <property type="match status" value="1"/>
</dbReference>
<evidence type="ECO:0000313" key="4">
    <source>
        <dbReference type="EMBL" id="RXS96796.1"/>
    </source>
</evidence>
<gene>
    <name evidence="4" type="ORF">ESZ00_02265</name>
</gene>
<evidence type="ECO:0000259" key="3">
    <source>
        <dbReference type="Pfam" id="PF12969"/>
    </source>
</evidence>
<dbReference type="InterPro" id="IPR024618">
    <property type="entry name" value="DUF3857"/>
</dbReference>
<dbReference type="InterPro" id="IPR002931">
    <property type="entry name" value="Transglutaminase-like"/>
</dbReference>
<feature type="domain" description="DUF3857" evidence="3">
    <location>
        <begin position="62"/>
        <end position="177"/>
    </location>
</feature>